<sequence length="189" mass="21378">MSLLDLPRFRVDKNYRMALSKFNTPDGTLAELVTNAPLTVSVFDQNNIAPNKPFPSMEHEQRSHCVEVGALTDSATNHNDRRLVVMTHTAFIRGADCREQRAMAPILLASPWKVSGGLFSPLADNAKWVVVTNWNRVTFKQSYADTTLPKVWLSLKGDLDEIWEDQEDPHVMYQLPKAVDCVWGQFAFS</sequence>
<accession>A0A9P8FH19</accession>
<keyword evidence="2" id="KW-1185">Reference proteome</keyword>
<feature type="non-terminal residue" evidence="1">
    <location>
        <position position="189"/>
    </location>
</feature>
<dbReference type="Proteomes" id="UP000729357">
    <property type="component" value="Unassembled WGS sequence"/>
</dbReference>
<dbReference type="AlphaFoldDB" id="A0A9P8FH19"/>
<comment type="caution">
    <text evidence="1">The sequence shown here is derived from an EMBL/GenBank/DDBJ whole genome shotgun (WGS) entry which is preliminary data.</text>
</comment>
<dbReference type="EMBL" id="JAHFXS010002181">
    <property type="protein sequence ID" value="KAG9973553.1"/>
    <property type="molecule type" value="Genomic_DNA"/>
</dbReference>
<name>A0A9P8FH19_AURME</name>
<organism evidence="1 2">
    <name type="scientific">Aureobasidium melanogenum</name>
    <name type="common">Aureobasidium pullulans var. melanogenum</name>
    <dbReference type="NCBI Taxonomy" id="46634"/>
    <lineage>
        <taxon>Eukaryota</taxon>
        <taxon>Fungi</taxon>
        <taxon>Dikarya</taxon>
        <taxon>Ascomycota</taxon>
        <taxon>Pezizomycotina</taxon>
        <taxon>Dothideomycetes</taxon>
        <taxon>Dothideomycetidae</taxon>
        <taxon>Dothideales</taxon>
        <taxon>Saccotheciaceae</taxon>
        <taxon>Aureobasidium</taxon>
    </lineage>
</organism>
<protein>
    <submittedName>
        <fullName evidence="1">Uncharacterized protein</fullName>
    </submittedName>
</protein>
<reference evidence="1" key="2">
    <citation type="submission" date="2021-08" db="EMBL/GenBank/DDBJ databases">
        <authorList>
            <person name="Gostincar C."/>
            <person name="Sun X."/>
            <person name="Song Z."/>
            <person name="Gunde-Cimerman N."/>
        </authorList>
    </citation>
    <scope>NUCLEOTIDE SEQUENCE</scope>
    <source>
        <strain evidence="1">EXF-9298</strain>
    </source>
</reference>
<evidence type="ECO:0000313" key="1">
    <source>
        <dbReference type="EMBL" id="KAG9973553.1"/>
    </source>
</evidence>
<evidence type="ECO:0000313" key="2">
    <source>
        <dbReference type="Proteomes" id="UP000729357"/>
    </source>
</evidence>
<gene>
    <name evidence="1" type="ORF">KCU98_g12567</name>
</gene>
<reference evidence="1" key="1">
    <citation type="journal article" date="2021" name="J Fungi (Basel)">
        <title>Virulence traits and population genomics of the black yeast Aureobasidium melanogenum.</title>
        <authorList>
            <person name="Cernosa A."/>
            <person name="Sun X."/>
            <person name="Gostincar C."/>
            <person name="Fang C."/>
            <person name="Gunde-Cimerman N."/>
            <person name="Song Z."/>
        </authorList>
    </citation>
    <scope>NUCLEOTIDE SEQUENCE</scope>
    <source>
        <strain evidence="1">EXF-9298</strain>
    </source>
</reference>
<proteinExistence type="predicted"/>